<keyword evidence="1" id="KW-0812">Transmembrane</keyword>
<keyword evidence="3" id="KW-1185">Reference proteome</keyword>
<organism evidence="2 3">
    <name type="scientific">Pontibacter oryzae</name>
    <dbReference type="NCBI Taxonomy" id="2304593"/>
    <lineage>
        <taxon>Bacteria</taxon>
        <taxon>Pseudomonadati</taxon>
        <taxon>Bacteroidota</taxon>
        <taxon>Cytophagia</taxon>
        <taxon>Cytophagales</taxon>
        <taxon>Hymenobacteraceae</taxon>
        <taxon>Pontibacter</taxon>
    </lineage>
</organism>
<sequence>MFLPWLAFSVFTAALQDAAPLWAVILGILAAQLLVINIRRKQVGLDFQSTLKAIIPGIGYTLWQRLYFAKPYNHASFK</sequence>
<evidence type="ECO:0000256" key="1">
    <source>
        <dbReference type="SAM" id="Phobius"/>
    </source>
</evidence>
<evidence type="ECO:0000313" key="2">
    <source>
        <dbReference type="EMBL" id="RIJ42913.1"/>
    </source>
</evidence>
<proteinExistence type="predicted"/>
<reference evidence="3" key="1">
    <citation type="submission" date="2018-08" db="EMBL/GenBank/DDBJ databases">
        <title>Mucilaginibacter sp. MYSH2.</title>
        <authorList>
            <person name="Seo T."/>
        </authorList>
    </citation>
    <scope>NUCLEOTIDE SEQUENCE [LARGE SCALE GENOMIC DNA]</scope>
    <source>
        <strain evidence="3">KIRAN</strain>
    </source>
</reference>
<dbReference type="Proteomes" id="UP000266005">
    <property type="component" value="Unassembled WGS sequence"/>
</dbReference>
<protein>
    <submittedName>
        <fullName evidence="2">Uncharacterized protein</fullName>
    </submittedName>
</protein>
<dbReference type="EMBL" id="QWGE01000001">
    <property type="protein sequence ID" value="RIJ42913.1"/>
    <property type="molecule type" value="Genomic_DNA"/>
</dbReference>
<comment type="caution">
    <text evidence="2">The sequence shown here is derived from an EMBL/GenBank/DDBJ whole genome shotgun (WGS) entry which is preliminary data.</text>
</comment>
<accession>A0A399SKA8</accession>
<keyword evidence="1" id="KW-0472">Membrane</keyword>
<dbReference type="AlphaFoldDB" id="A0A399SKA8"/>
<name>A0A399SKA8_9BACT</name>
<evidence type="ECO:0000313" key="3">
    <source>
        <dbReference type="Proteomes" id="UP000266005"/>
    </source>
</evidence>
<feature type="transmembrane region" description="Helical" evidence="1">
    <location>
        <begin position="20"/>
        <end position="38"/>
    </location>
</feature>
<keyword evidence="1" id="KW-1133">Transmembrane helix</keyword>
<gene>
    <name evidence="2" type="ORF">D1627_03470</name>
</gene>